<organism evidence="2 3">
    <name type="scientific">Stylosanthes scabra</name>
    <dbReference type="NCBI Taxonomy" id="79078"/>
    <lineage>
        <taxon>Eukaryota</taxon>
        <taxon>Viridiplantae</taxon>
        <taxon>Streptophyta</taxon>
        <taxon>Embryophyta</taxon>
        <taxon>Tracheophyta</taxon>
        <taxon>Spermatophyta</taxon>
        <taxon>Magnoliopsida</taxon>
        <taxon>eudicotyledons</taxon>
        <taxon>Gunneridae</taxon>
        <taxon>Pentapetalae</taxon>
        <taxon>rosids</taxon>
        <taxon>fabids</taxon>
        <taxon>Fabales</taxon>
        <taxon>Fabaceae</taxon>
        <taxon>Papilionoideae</taxon>
        <taxon>50 kb inversion clade</taxon>
        <taxon>dalbergioids sensu lato</taxon>
        <taxon>Dalbergieae</taxon>
        <taxon>Pterocarpus clade</taxon>
        <taxon>Stylosanthes</taxon>
    </lineage>
</organism>
<feature type="region of interest" description="Disordered" evidence="1">
    <location>
        <begin position="129"/>
        <end position="156"/>
    </location>
</feature>
<feature type="compositionally biased region" description="Basic and acidic residues" evidence="1">
    <location>
        <begin position="396"/>
        <end position="411"/>
    </location>
</feature>
<evidence type="ECO:0000313" key="3">
    <source>
        <dbReference type="Proteomes" id="UP001341840"/>
    </source>
</evidence>
<gene>
    <name evidence="2" type="ORF">PIB30_116578</name>
</gene>
<evidence type="ECO:0000313" key="2">
    <source>
        <dbReference type="EMBL" id="MED6150860.1"/>
    </source>
</evidence>
<sequence length="744" mass="81857">MLAKEKQVAQIFERKKWIIEQARQQYLAWEQHLYPNLILHGIPPPPWLFNYSLPKELDKDDLVSEVLLYLPRFGVPFSSHHYSLYSNLGVVSEAALCQSGLQNDVHALREDNNKGDRLSNLPDCSVNNDGCASSGPPELDSGAISPHNQMEPSVSDSYLDPAVSLAKLQRSKPRQRALGLRNSAQQLKRRLGDDNNSKPRSSNFCNQIASCSELAGEKSQNQQLAELDASRVFSSDKDFFSDAEMIMNPAEKENIVESAFGNTTDVTTFAAEGFSRPVAASNFDGGSLLVKSLYSETSVAEKVLDGQEIVLSGAIPNGKIEDKSDATFAKVHADLDGLVGQHPSCLGTKVTVVSPRAGMDVLDLGMPSGTVMSVFPKQLNFDHGEESSVKGISSSDTKEGQKDMSPEEPHNLLEPVNELDHKTSLDCQVNCKSLENMHVLETEEAMIREGPPMEYHASHFQEADVDKKAKNVLSPEKKLTIVQKESCFLTSSLKNSSTPLQVASRNSSGNLSKEVKASKSGSVRCKLEIDESNVELGDFFSAVDTGDILHEYTDETVSNITDGVSSAALIDQVVVEAPNQKIDLLRQKRLSNEKDTTLSTDFQIFKSSGESSVHEANHSFPQHKRRKMEIDEGTFLPSSSNFLEKPLDSIDQKSLSRDLCTEDNPEALGDQFLTSYQGDDTEEMQCTHPCETMEGSSHKVSIAEVHIISVLQSEKIGVISLKLISLNIPCQFYVQSESNESIIH</sequence>
<feature type="compositionally biased region" description="Polar residues" evidence="1">
    <location>
        <begin position="146"/>
        <end position="156"/>
    </location>
</feature>
<dbReference type="Proteomes" id="UP001341840">
    <property type="component" value="Unassembled WGS sequence"/>
</dbReference>
<protein>
    <submittedName>
        <fullName evidence="2">Uncharacterized protein</fullName>
    </submittedName>
</protein>
<feature type="region of interest" description="Disordered" evidence="1">
    <location>
        <begin position="385"/>
        <end position="411"/>
    </location>
</feature>
<keyword evidence="3" id="KW-1185">Reference proteome</keyword>
<proteinExistence type="predicted"/>
<evidence type="ECO:0000256" key="1">
    <source>
        <dbReference type="SAM" id="MobiDB-lite"/>
    </source>
</evidence>
<accession>A0ABU6TRP5</accession>
<feature type="region of interest" description="Disordered" evidence="1">
    <location>
        <begin position="170"/>
        <end position="202"/>
    </location>
</feature>
<name>A0ABU6TRP5_9FABA</name>
<reference evidence="2 3" key="1">
    <citation type="journal article" date="2023" name="Plants (Basel)">
        <title>Bridging the Gap: Combining Genomics and Transcriptomics Approaches to Understand Stylosanthes scabra, an Orphan Legume from the Brazilian Caatinga.</title>
        <authorList>
            <person name="Ferreira-Neto J.R.C."/>
            <person name="da Silva M.D."/>
            <person name="Binneck E."/>
            <person name="de Melo N.F."/>
            <person name="da Silva R.H."/>
            <person name="de Melo A.L.T.M."/>
            <person name="Pandolfi V."/>
            <person name="Bustamante F.O."/>
            <person name="Brasileiro-Vidal A.C."/>
            <person name="Benko-Iseppon A.M."/>
        </authorList>
    </citation>
    <scope>NUCLEOTIDE SEQUENCE [LARGE SCALE GENOMIC DNA]</scope>
    <source>
        <tissue evidence="2">Leaves</tissue>
    </source>
</reference>
<comment type="caution">
    <text evidence="2">The sequence shown here is derived from an EMBL/GenBank/DDBJ whole genome shotgun (WGS) entry which is preliminary data.</text>
</comment>
<dbReference type="EMBL" id="JASCZI010091631">
    <property type="protein sequence ID" value="MED6150860.1"/>
    <property type="molecule type" value="Genomic_DNA"/>
</dbReference>